<dbReference type="EMBL" id="WAGX01000004">
    <property type="protein sequence ID" value="KAB1439961.1"/>
    <property type="molecule type" value="Genomic_DNA"/>
</dbReference>
<evidence type="ECO:0008006" key="3">
    <source>
        <dbReference type="Google" id="ProtNLM"/>
    </source>
</evidence>
<reference evidence="1 2" key="2">
    <citation type="submission" date="2020-02" db="EMBL/GenBank/DDBJ databases">
        <title>Candidatus Galacturonibacter soehngenii shows hetero-acetogenic catabolism of galacturonic acid but lacks a canonical carbon monoxide dehydrogenase/acetyl-CoA synthase complex.</title>
        <authorList>
            <person name="Diender M."/>
            <person name="Stouten G.R."/>
            <person name="Petersen J.F."/>
            <person name="Nielsen P.H."/>
            <person name="Dueholm M.S."/>
            <person name="Pronk J.T."/>
            <person name="Van Loosdrecht M.C.M."/>
        </authorList>
    </citation>
    <scope>NUCLEOTIDE SEQUENCE [LARGE SCALE GENOMIC DNA]</scope>
    <source>
        <strain evidence="1">GalUA</strain>
    </source>
</reference>
<comment type="caution">
    <text evidence="1">The sequence shown here is derived from an EMBL/GenBank/DDBJ whole genome shotgun (WGS) entry which is preliminary data.</text>
</comment>
<keyword evidence="2" id="KW-1185">Reference proteome</keyword>
<evidence type="ECO:0000313" key="1">
    <source>
        <dbReference type="EMBL" id="KAB1439961.1"/>
    </source>
</evidence>
<dbReference type="Proteomes" id="UP000461768">
    <property type="component" value="Unassembled WGS sequence"/>
</dbReference>
<name>A0A7V7QMN7_9FIRM</name>
<reference evidence="1 2" key="1">
    <citation type="submission" date="2019-09" db="EMBL/GenBank/DDBJ databases">
        <authorList>
            <person name="Valk L.C."/>
        </authorList>
    </citation>
    <scope>NUCLEOTIDE SEQUENCE [LARGE SCALE GENOMIC DNA]</scope>
    <source>
        <strain evidence="1">GalUA</strain>
    </source>
</reference>
<proteinExistence type="predicted"/>
<evidence type="ECO:0000313" key="2">
    <source>
        <dbReference type="Proteomes" id="UP000461768"/>
    </source>
</evidence>
<protein>
    <recommendedName>
        <fullName evidence="3">RelA/SpoT domain-containing protein</fullName>
    </recommendedName>
</protein>
<sequence length="178" mass="21070">MGYYKMALEQEPQISALVREIADKSGMETRSFDSRLKTKIAYLKKLKKNHLLHKTNCEISDILRYTYITTADTLAQKTLEVIEMYKSLGYETVEIKNYWLMNFYPYNGINTVIVSPNGLKFELQYHTMESYEIREKIHDLYEEWRNLPETSMKAKELNRKMFEGYKGAVVPKDIKKVK</sequence>
<accession>A0A7V7QMN7</accession>
<organism evidence="1 2">
    <name type="scientific">Candidatus Galacturonatibacter soehngenii</name>
    <dbReference type="NCBI Taxonomy" id="2307010"/>
    <lineage>
        <taxon>Bacteria</taxon>
        <taxon>Bacillati</taxon>
        <taxon>Bacillota</taxon>
        <taxon>Clostridia</taxon>
        <taxon>Lachnospirales</taxon>
        <taxon>Lachnospiraceae</taxon>
        <taxon>Candidatus Galacturonatibacter</taxon>
    </lineage>
</organism>
<dbReference type="OrthoDB" id="1668953at2"/>
<dbReference type="AlphaFoldDB" id="A0A7V7QMN7"/>
<gene>
    <name evidence="1" type="ORF">F7O84_06155</name>
</gene>
<dbReference type="RefSeq" id="WP_151143053.1">
    <property type="nucleotide sequence ID" value="NZ_WAGX01000004.1"/>
</dbReference>